<gene>
    <name evidence="1" type="ORF">HNQ88_001676</name>
</gene>
<reference evidence="1" key="1">
    <citation type="submission" date="2023-07" db="EMBL/GenBank/DDBJ databases">
        <title>Genomic Encyclopedia of Type Strains, Phase IV (KMG-IV): sequencing the most valuable type-strain genomes for metagenomic binning, comparative biology and taxonomic classification.</title>
        <authorList>
            <person name="Goeker M."/>
        </authorList>
    </citation>
    <scope>NUCLEOTIDE SEQUENCE</scope>
    <source>
        <strain evidence="1">DSM 26174</strain>
    </source>
</reference>
<organism evidence="1 2">
    <name type="scientific">Aureibacter tunicatorum</name>
    <dbReference type="NCBI Taxonomy" id="866807"/>
    <lineage>
        <taxon>Bacteria</taxon>
        <taxon>Pseudomonadati</taxon>
        <taxon>Bacteroidota</taxon>
        <taxon>Cytophagia</taxon>
        <taxon>Cytophagales</taxon>
        <taxon>Persicobacteraceae</taxon>
        <taxon>Aureibacter</taxon>
    </lineage>
</organism>
<dbReference type="AlphaFoldDB" id="A0AAE3XP22"/>
<dbReference type="EMBL" id="JAVDQD010000002">
    <property type="protein sequence ID" value="MDR6238639.1"/>
    <property type="molecule type" value="Genomic_DNA"/>
</dbReference>
<accession>A0AAE3XP22</accession>
<keyword evidence="2" id="KW-1185">Reference proteome</keyword>
<comment type="caution">
    <text evidence="1">The sequence shown here is derived from an EMBL/GenBank/DDBJ whole genome shotgun (WGS) entry which is preliminary data.</text>
</comment>
<sequence length="491" mass="57238">MKNWIKSTDSLTEALKKEILNSTEKIMESDIFRNSERMKSLLKYLINHNLENPEAYLSSYQIAQDVFDRGDDFDPSVDPILRVQMSRMRIALERYYTQNDNDLELKIEIPKGQYKFEIYKPETIQSDTKQSSKTKEKLSPLRIWLEPLEDLKLTNLIANTLKNNSIFNVCGLRKIEQKYTDQCDLVLCPSLSVDQTHFKLDILRPSDLCLLSSDEFPINSEHKTESILSILIDNYCGAMSIPTQICRNYRLISWVTTLYDLFMNESFADNIESLEKTLELFKFGNRIENQDPSIIAVYLGTSIFQKSLLDYSCQEEKQLLNLSKDMLSRHPKSIRFQVLNHIIQDTNDENWDQNIMHHAPLDLVEIYASYQIRKKNWSIYWELVTVSIHDPSNQVSSYFDSFGIFDYLLQGNKSKAKELLDSSYKDNGFYLKDILRVILLDKKSSDYASSLSRIQSISDGSEIENQPLLNAYFHQDDIKSIIEMLVKKTKK</sequence>
<evidence type="ECO:0000313" key="1">
    <source>
        <dbReference type="EMBL" id="MDR6238639.1"/>
    </source>
</evidence>
<dbReference type="Proteomes" id="UP001185092">
    <property type="component" value="Unassembled WGS sequence"/>
</dbReference>
<name>A0AAE3XP22_9BACT</name>
<dbReference type="RefSeq" id="WP_309938147.1">
    <property type="nucleotide sequence ID" value="NZ_AP025305.1"/>
</dbReference>
<protein>
    <submittedName>
        <fullName evidence="1">Uncharacterized protein</fullName>
    </submittedName>
</protein>
<proteinExistence type="predicted"/>
<evidence type="ECO:0000313" key="2">
    <source>
        <dbReference type="Proteomes" id="UP001185092"/>
    </source>
</evidence>